<evidence type="ECO:0000259" key="17">
    <source>
        <dbReference type="Pfam" id="PF21621"/>
    </source>
</evidence>
<dbReference type="PRINTS" id="PR00714">
    <property type="entry name" value="MAN6PISMRASE"/>
</dbReference>
<evidence type="ECO:0000256" key="6">
    <source>
        <dbReference type="ARBA" id="ARBA00022490"/>
    </source>
</evidence>
<dbReference type="GO" id="GO:0005829">
    <property type="term" value="C:cytosol"/>
    <property type="evidence" value="ECO:0007669"/>
    <property type="project" value="TreeGrafter"/>
</dbReference>
<keyword evidence="6" id="KW-0963">Cytoplasm</keyword>
<evidence type="ECO:0000256" key="11">
    <source>
        <dbReference type="ARBA" id="ARBA00030762"/>
    </source>
</evidence>
<evidence type="ECO:0000256" key="13">
    <source>
        <dbReference type="PIRSR" id="PIRSR001480-1"/>
    </source>
</evidence>
<evidence type="ECO:0000256" key="12">
    <source>
        <dbReference type="ARBA" id="ARBA00058469"/>
    </source>
</evidence>
<comment type="cofactor">
    <cofactor evidence="14">
        <name>Zn(2+)</name>
        <dbReference type="ChEBI" id="CHEBI:29105"/>
    </cofactor>
    <text evidence="14">Binds 1 zinc ion per subunit.</text>
</comment>
<dbReference type="PANTHER" id="PTHR10309:SF0">
    <property type="entry name" value="MANNOSE-6-PHOSPHATE ISOMERASE"/>
    <property type="match status" value="1"/>
</dbReference>
<dbReference type="EMBL" id="ABMABF030000001">
    <property type="protein sequence ID" value="EMJ5132601.1"/>
    <property type="molecule type" value="Genomic_DNA"/>
</dbReference>
<dbReference type="InterPro" id="IPR016305">
    <property type="entry name" value="Mannose-6-P_Isomerase"/>
</dbReference>
<dbReference type="CDD" id="cd07011">
    <property type="entry name" value="cupin_PMI_type_I_N"/>
    <property type="match status" value="1"/>
</dbReference>
<dbReference type="GO" id="GO:0008270">
    <property type="term" value="F:zinc ion binding"/>
    <property type="evidence" value="ECO:0007669"/>
    <property type="project" value="InterPro"/>
</dbReference>
<dbReference type="GO" id="GO:0009298">
    <property type="term" value="P:GDP-mannose biosynthetic process"/>
    <property type="evidence" value="ECO:0007669"/>
    <property type="project" value="InterPro"/>
</dbReference>
<accession>A0AAI9D8W9</accession>
<dbReference type="InterPro" id="IPR049071">
    <property type="entry name" value="MPI_cupin_dom"/>
</dbReference>
<dbReference type="GO" id="GO:0004476">
    <property type="term" value="F:mannose-6-phosphate isomerase activity"/>
    <property type="evidence" value="ECO:0007669"/>
    <property type="project" value="UniProtKB-EC"/>
</dbReference>
<name>A0AAI9D8W9_PROST</name>
<dbReference type="Pfam" id="PF21621">
    <property type="entry name" value="MPI_cupin_dom"/>
    <property type="match status" value="1"/>
</dbReference>
<evidence type="ECO:0000259" key="16">
    <source>
        <dbReference type="Pfam" id="PF20512"/>
    </source>
</evidence>
<feature type="domain" description="Mannose-6-phosphate isomerase cupin" evidence="17">
    <location>
        <begin position="312"/>
        <end position="391"/>
    </location>
</feature>
<evidence type="ECO:0000256" key="3">
    <source>
        <dbReference type="ARBA" id="ARBA00010772"/>
    </source>
</evidence>
<comment type="caution">
    <text evidence="18">The sequence shown here is derived from an EMBL/GenBank/DDBJ whole genome shotgun (WGS) entry which is preliminary data.</text>
</comment>
<evidence type="ECO:0000256" key="10">
    <source>
        <dbReference type="ARBA" id="ARBA00029741"/>
    </source>
</evidence>
<reference evidence="18" key="1">
    <citation type="submission" date="2024-02" db="EMBL/GenBank/DDBJ databases">
        <authorList>
            <consortium name="Clinical and Environmental Microbiology Branch: Whole genome sequencing antimicrobial resistance pathogens in the healthcare setting"/>
        </authorList>
    </citation>
    <scope>NUCLEOTIDE SEQUENCE</scope>
    <source>
        <strain evidence="18">2021GO-0154</strain>
    </source>
</reference>
<dbReference type="GO" id="GO:0005975">
    <property type="term" value="P:carbohydrate metabolic process"/>
    <property type="evidence" value="ECO:0007669"/>
    <property type="project" value="InterPro"/>
</dbReference>
<comment type="catalytic activity">
    <reaction evidence="1">
        <text>D-mannose 6-phosphate = D-fructose 6-phosphate</text>
        <dbReference type="Rhea" id="RHEA:12356"/>
        <dbReference type="ChEBI" id="CHEBI:58735"/>
        <dbReference type="ChEBI" id="CHEBI:61527"/>
        <dbReference type="EC" id="5.3.1.8"/>
    </reaction>
</comment>
<gene>
    <name evidence="18" type="primary">manA</name>
    <name evidence="18" type="ORF">RG298_000268</name>
</gene>
<evidence type="ECO:0000256" key="2">
    <source>
        <dbReference type="ARBA" id="ARBA00004496"/>
    </source>
</evidence>
<dbReference type="InterPro" id="IPR011051">
    <property type="entry name" value="RmlC_Cupin_sf"/>
</dbReference>
<dbReference type="Gene3D" id="1.10.441.10">
    <property type="entry name" value="Phosphomannose Isomerase, domain 2"/>
    <property type="match status" value="1"/>
</dbReference>
<proteinExistence type="inferred from homology"/>
<dbReference type="InterPro" id="IPR046457">
    <property type="entry name" value="PMI_typeI_cat"/>
</dbReference>
<keyword evidence="9 18" id="KW-0413">Isomerase</keyword>
<dbReference type="Pfam" id="PF20512">
    <property type="entry name" value="PMI_typeI_hel"/>
    <property type="match status" value="1"/>
</dbReference>
<dbReference type="InterPro" id="IPR018050">
    <property type="entry name" value="Pmannose_isomerase-type1_CS"/>
</dbReference>
<dbReference type="InterPro" id="IPR046458">
    <property type="entry name" value="PMI_typeI_hel"/>
</dbReference>
<dbReference type="EC" id="5.3.1.8" evidence="4"/>
<evidence type="ECO:0000256" key="1">
    <source>
        <dbReference type="ARBA" id="ARBA00000757"/>
    </source>
</evidence>
<dbReference type="PIRSF" id="PIRSF001480">
    <property type="entry name" value="Mannose-6-phosphate_isomerase"/>
    <property type="match status" value="1"/>
</dbReference>
<dbReference type="AlphaFoldDB" id="A0AAI9D8W9"/>
<dbReference type="PANTHER" id="PTHR10309">
    <property type="entry name" value="MANNOSE-6-PHOSPHATE ISOMERASE"/>
    <property type="match status" value="1"/>
</dbReference>
<dbReference type="InterPro" id="IPR014710">
    <property type="entry name" value="RmlC-like_jellyroll"/>
</dbReference>
<feature type="domain" description="Phosphomannose isomerase type I helical insertion" evidence="16">
    <location>
        <begin position="163"/>
        <end position="238"/>
    </location>
</feature>
<dbReference type="SUPFAM" id="SSF51182">
    <property type="entry name" value="RmlC-like cupins"/>
    <property type="match status" value="1"/>
</dbReference>
<dbReference type="NCBIfam" id="NF011710">
    <property type="entry name" value="PRK15131.1"/>
    <property type="match status" value="1"/>
</dbReference>
<feature type="binding site" evidence="14">
    <location>
        <position position="257"/>
    </location>
    <ligand>
        <name>Zn(2+)</name>
        <dbReference type="ChEBI" id="CHEBI:29105"/>
    </ligand>
</feature>
<feature type="binding site" evidence="14">
    <location>
        <position position="99"/>
    </location>
    <ligand>
        <name>Zn(2+)</name>
        <dbReference type="ChEBI" id="CHEBI:29105"/>
    </ligand>
</feature>
<dbReference type="InterPro" id="IPR001250">
    <property type="entry name" value="Man6P_Isoase-1"/>
</dbReference>
<evidence type="ECO:0000256" key="8">
    <source>
        <dbReference type="ARBA" id="ARBA00022833"/>
    </source>
</evidence>
<comment type="subcellular location">
    <subcellularLocation>
        <location evidence="2">Cytoplasm</location>
    </subcellularLocation>
</comment>
<evidence type="ECO:0000256" key="7">
    <source>
        <dbReference type="ARBA" id="ARBA00022723"/>
    </source>
</evidence>
<evidence type="ECO:0000256" key="5">
    <source>
        <dbReference type="ARBA" id="ARBA00018236"/>
    </source>
</evidence>
<comment type="similarity">
    <text evidence="3">Belongs to the mannose-6-phosphate isomerase type 1 family.</text>
</comment>
<dbReference type="NCBIfam" id="TIGR00218">
    <property type="entry name" value="manA"/>
    <property type="match status" value="1"/>
</dbReference>
<protein>
    <recommendedName>
        <fullName evidence="5">Mannose-6-phosphate isomerase</fullName>
        <ecNumber evidence="4">5.3.1.8</ecNumber>
    </recommendedName>
    <alternativeName>
        <fullName evidence="10">Phosphohexomutase</fullName>
    </alternativeName>
    <alternativeName>
        <fullName evidence="11">Phosphomannose isomerase</fullName>
    </alternativeName>
</protein>
<dbReference type="PROSITE" id="PS00965">
    <property type="entry name" value="PMI_I_1"/>
    <property type="match status" value="1"/>
</dbReference>
<dbReference type="Pfam" id="PF20511">
    <property type="entry name" value="PMI_typeI_cat"/>
    <property type="match status" value="1"/>
</dbReference>
<evidence type="ECO:0000256" key="4">
    <source>
        <dbReference type="ARBA" id="ARBA00011956"/>
    </source>
</evidence>
<feature type="active site" evidence="13">
    <location>
        <position position="276"/>
    </location>
</feature>
<organism evidence="18">
    <name type="scientific">Providencia stuartii</name>
    <dbReference type="NCBI Taxonomy" id="588"/>
    <lineage>
        <taxon>Bacteria</taxon>
        <taxon>Pseudomonadati</taxon>
        <taxon>Pseudomonadota</taxon>
        <taxon>Gammaproteobacteria</taxon>
        <taxon>Enterobacterales</taxon>
        <taxon>Morganellaceae</taxon>
        <taxon>Providencia</taxon>
    </lineage>
</organism>
<evidence type="ECO:0000256" key="9">
    <source>
        <dbReference type="ARBA" id="ARBA00023235"/>
    </source>
</evidence>
<evidence type="ECO:0000313" key="18">
    <source>
        <dbReference type="EMBL" id="EMJ5132601.1"/>
    </source>
</evidence>
<comment type="function">
    <text evidence="12">Involved in the conversion of glucose to GDP-L-fucose, which can be converted to L-fucose, a capsular polysaccharide.</text>
</comment>
<sequence>MLKMINKVQNYDWGSKTALTQLYSVPNPEHLPMAELWMGAHPKASSYVIDNKTGHKLPLIDYIAQNPSQILGDKIAETFKSRLPFLFKVLCAARPLSVQVHPNKVYAEVGFAKENAAGIPLDSPIRNYKDDNHKPELIYALTPFKAMNAFRPLGEIAELLDFVSAAHPEIQFFVQSPNDEKLAKLFAQILSLTGEQKELALGVLKAALNSRQGEPWNTIKQMVSLYPEDTGLFVPLLLNVIELQPGEAMFLYARTPHAYIEGVGLEIMANSDNVLRAGLTNKHIDVPELIANVDFISKTKESLLSEPEKSGNICKYHIPVEDFAFSIYSINDTGIGITNETASILFCIDGELVLKSGDDELKICSGESIFLSAFEKEVYVTGVGKLARVYNL</sequence>
<dbReference type="Gene3D" id="2.60.120.10">
    <property type="entry name" value="Jelly Rolls"/>
    <property type="match status" value="2"/>
</dbReference>
<evidence type="ECO:0000256" key="14">
    <source>
        <dbReference type="PIRSR" id="PIRSR001480-2"/>
    </source>
</evidence>
<keyword evidence="8 14" id="KW-0862">Zinc</keyword>
<feature type="binding site" evidence="14">
    <location>
        <position position="136"/>
    </location>
    <ligand>
        <name>Zn(2+)</name>
        <dbReference type="ChEBI" id="CHEBI:29105"/>
    </ligand>
</feature>
<feature type="domain" description="Phosphomannose isomerase type I catalytic" evidence="15">
    <location>
        <begin position="1"/>
        <end position="153"/>
    </location>
</feature>
<keyword evidence="7 14" id="KW-0479">Metal-binding</keyword>
<evidence type="ECO:0000259" key="15">
    <source>
        <dbReference type="Pfam" id="PF20511"/>
    </source>
</evidence>
<feature type="binding site" evidence="14">
    <location>
        <position position="101"/>
    </location>
    <ligand>
        <name>Zn(2+)</name>
        <dbReference type="ChEBI" id="CHEBI:29105"/>
    </ligand>
</feature>
<dbReference type="FunFam" id="2.60.120.10:FF:000030">
    <property type="entry name" value="Mannose-6-phosphate isomerase ManA"/>
    <property type="match status" value="1"/>
</dbReference>